<dbReference type="GO" id="GO:0004077">
    <property type="term" value="F:biotin--[biotin carboxyl-carrier protein] ligase activity"/>
    <property type="evidence" value="ECO:0007669"/>
    <property type="project" value="UniProtKB-EC"/>
</dbReference>
<sequence>MGLDEGVNTSPYGDLTRPPLSEKALRRALVRPGSLWQDVQVVPETGSTNADLARAAEQGAAEGTVMVAEEQTAGRGRLGRQWAAPARSALTFSVLLRPTTPVARQGWLPLLTGVAVVSAVRRMTARALAGDFGEATGEQAIDARLKWPNDVMVGERKLAGILAERADHAVIMGVGLNVSLRAHELPVGTATSLALENAALTDREPLLRAILRELESWYAAWQAVGGDPDADGPGGYPDVTGIPAGDRGGLRGTYRALCGTLGRKVRVDLPAGETATGTAHDIDAAGRLLVGTADGERALSAGDVVHVRPGT</sequence>
<keyword evidence="6" id="KW-1185">Reference proteome</keyword>
<proteinExistence type="predicted"/>
<dbReference type="PANTHER" id="PTHR12835">
    <property type="entry name" value="BIOTIN PROTEIN LIGASE"/>
    <property type="match status" value="1"/>
</dbReference>
<reference evidence="5 6" key="1">
    <citation type="submission" date="2020-06" db="EMBL/GenBank/DDBJ databases">
        <title>Actinomadura xiongansis sp. nov., isolated from soil of Baiyangdian.</title>
        <authorList>
            <person name="Zhang X."/>
        </authorList>
    </citation>
    <scope>NUCLEOTIDE SEQUENCE [LARGE SCALE GENOMIC DNA]</scope>
    <source>
        <strain evidence="5 6">HBUM206468</strain>
    </source>
</reference>
<evidence type="ECO:0000256" key="3">
    <source>
        <dbReference type="ARBA" id="ARBA00024227"/>
    </source>
</evidence>
<dbReference type="EMBL" id="JABVEC010000002">
    <property type="protein sequence ID" value="MBC6464725.1"/>
    <property type="molecule type" value="Genomic_DNA"/>
</dbReference>
<dbReference type="EC" id="6.3.4.15" evidence="3"/>
<dbReference type="Pfam" id="PF02237">
    <property type="entry name" value="BPL_C"/>
    <property type="match status" value="1"/>
</dbReference>
<evidence type="ECO:0000256" key="1">
    <source>
        <dbReference type="ARBA" id="ARBA00022598"/>
    </source>
</evidence>
<dbReference type="CDD" id="cd16442">
    <property type="entry name" value="BPL"/>
    <property type="match status" value="1"/>
</dbReference>
<dbReference type="NCBIfam" id="TIGR00121">
    <property type="entry name" value="birA_ligase"/>
    <property type="match status" value="1"/>
</dbReference>
<dbReference type="InterPro" id="IPR045864">
    <property type="entry name" value="aa-tRNA-synth_II/BPL/LPL"/>
</dbReference>
<accession>A0ABR7LJP5</accession>
<dbReference type="RefSeq" id="WP_187241719.1">
    <property type="nucleotide sequence ID" value="NZ_BAAAOK010000008.1"/>
</dbReference>
<evidence type="ECO:0000256" key="2">
    <source>
        <dbReference type="ARBA" id="ARBA00023267"/>
    </source>
</evidence>
<gene>
    <name evidence="5" type="ORF">HKK74_04330</name>
</gene>
<dbReference type="Pfam" id="PF03099">
    <property type="entry name" value="BPL_LplA_LipB"/>
    <property type="match status" value="1"/>
</dbReference>
<evidence type="ECO:0000313" key="6">
    <source>
        <dbReference type="Proteomes" id="UP000805614"/>
    </source>
</evidence>
<dbReference type="Gene3D" id="2.30.30.100">
    <property type="match status" value="1"/>
</dbReference>
<dbReference type="InterPro" id="IPR004143">
    <property type="entry name" value="BPL_LPL_catalytic"/>
</dbReference>
<organism evidence="5 6">
    <name type="scientific">Actinomadura alba</name>
    <dbReference type="NCBI Taxonomy" id="406431"/>
    <lineage>
        <taxon>Bacteria</taxon>
        <taxon>Bacillati</taxon>
        <taxon>Actinomycetota</taxon>
        <taxon>Actinomycetes</taxon>
        <taxon>Streptosporangiales</taxon>
        <taxon>Thermomonosporaceae</taxon>
        <taxon>Actinomadura</taxon>
    </lineage>
</organism>
<dbReference type="PANTHER" id="PTHR12835:SF5">
    <property type="entry name" value="BIOTIN--PROTEIN LIGASE"/>
    <property type="match status" value="1"/>
</dbReference>
<evidence type="ECO:0000259" key="4">
    <source>
        <dbReference type="PROSITE" id="PS51733"/>
    </source>
</evidence>
<evidence type="ECO:0000313" key="5">
    <source>
        <dbReference type="EMBL" id="MBC6464725.1"/>
    </source>
</evidence>
<dbReference type="Proteomes" id="UP000805614">
    <property type="component" value="Unassembled WGS sequence"/>
</dbReference>
<feature type="domain" description="BPL/LPL catalytic" evidence="4">
    <location>
        <begin position="29"/>
        <end position="222"/>
    </location>
</feature>
<dbReference type="InterPro" id="IPR003142">
    <property type="entry name" value="BPL_C"/>
</dbReference>
<dbReference type="PROSITE" id="PS51733">
    <property type="entry name" value="BPL_LPL_CATALYTIC"/>
    <property type="match status" value="1"/>
</dbReference>
<dbReference type="Gene3D" id="3.30.930.10">
    <property type="entry name" value="Bira Bifunctional Protein, Domain 2"/>
    <property type="match status" value="1"/>
</dbReference>
<dbReference type="InterPro" id="IPR004408">
    <property type="entry name" value="Biotin_CoA_COase_ligase"/>
</dbReference>
<comment type="caution">
    <text evidence="5">The sequence shown here is derived from an EMBL/GenBank/DDBJ whole genome shotgun (WGS) entry which is preliminary data.</text>
</comment>
<keyword evidence="1 5" id="KW-0436">Ligase</keyword>
<name>A0ABR7LJP5_9ACTN</name>
<keyword evidence="2" id="KW-0092">Biotin</keyword>
<protein>
    <recommendedName>
        <fullName evidence="3">biotin--[biotin carboxyl-carrier protein] ligase</fullName>
        <ecNumber evidence="3">6.3.4.15</ecNumber>
    </recommendedName>
</protein>
<dbReference type="SUPFAM" id="SSF55681">
    <property type="entry name" value="Class II aaRS and biotin synthetases"/>
    <property type="match status" value="1"/>
</dbReference>